<reference evidence="13 14" key="1">
    <citation type="submission" date="2024-01" db="EMBL/GenBank/DDBJ databases">
        <title>The complete chloroplast genome sequence of Lithospermum erythrorhizon: insights into the phylogenetic relationship among Boraginaceae species and the maternal lineages of purple gromwells.</title>
        <authorList>
            <person name="Okada T."/>
            <person name="Watanabe K."/>
        </authorList>
    </citation>
    <scope>NUCLEOTIDE SEQUENCE [LARGE SCALE GENOMIC DNA]</scope>
</reference>
<dbReference type="GO" id="GO:0016301">
    <property type="term" value="F:kinase activity"/>
    <property type="evidence" value="ECO:0007669"/>
    <property type="project" value="UniProtKB-UniRule"/>
</dbReference>
<evidence type="ECO:0000256" key="1">
    <source>
        <dbReference type="ARBA" id="ARBA00009460"/>
    </source>
</evidence>
<dbReference type="FunFam" id="3.30.200.20:FF:000264">
    <property type="entry name" value="Protein-ribulosamine 3-kinase, chloroplastic"/>
    <property type="match status" value="1"/>
</dbReference>
<dbReference type="GO" id="GO:0009507">
    <property type="term" value="C:chloroplast"/>
    <property type="evidence" value="ECO:0007669"/>
    <property type="project" value="UniProtKB-SubCell"/>
</dbReference>
<comment type="similarity">
    <text evidence="1 12">Belongs to the fructosamine kinase family.</text>
</comment>
<dbReference type="Pfam" id="PF03881">
    <property type="entry name" value="Fructosamin_kin"/>
    <property type="match status" value="1"/>
</dbReference>
<evidence type="ECO:0000313" key="14">
    <source>
        <dbReference type="Proteomes" id="UP001454036"/>
    </source>
</evidence>
<evidence type="ECO:0000256" key="12">
    <source>
        <dbReference type="PIRNR" id="PIRNR006221"/>
    </source>
</evidence>
<keyword evidence="12" id="KW-0150">Chloroplast</keyword>
<name>A0AAV3QWN1_LITER</name>
<keyword evidence="14" id="KW-1185">Reference proteome</keyword>
<dbReference type="InterPro" id="IPR011009">
    <property type="entry name" value="Kinase-like_dom_sf"/>
</dbReference>
<dbReference type="FunFam" id="3.90.1200.10:FF:000006">
    <property type="entry name" value="Protein-ribulosamine 3-kinase, chloroplastic"/>
    <property type="match status" value="1"/>
</dbReference>
<comment type="catalytic activity">
    <reaction evidence="8">
        <text>N(6)-(D-erythrulosyl)-L-lysyl-[protein] + ATP = N(6)-(3-O-phospho-D-erythrulosyl)-L-lysyl-[protein] + ADP + H(+)</text>
        <dbReference type="Rhea" id="RHEA:61396"/>
        <dbReference type="Rhea" id="RHEA-COMP:15794"/>
        <dbReference type="Rhea" id="RHEA-COMP:15799"/>
        <dbReference type="ChEBI" id="CHEBI:15378"/>
        <dbReference type="ChEBI" id="CHEBI:30616"/>
        <dbReference type="ChEBI" id="CHEBI:144587"/>
        <dbReference type="ChEBI" id="CHEBI:144624"/>
        <dbReference type="ChEBI" id="CHEBI:456216"/>
    </reaction>
    <physiologicalReaction direction="left-to-right" evidence="8">
        <dbReference type="Rhea" id="RHEA:61397"/>
    </physiologicalReaction>
</comment>
<evidence type="ECO:0000256" key="7">
    <source>
        <dbReference type="ARBA" id="ARBA00048655"/>
    </source>
</evidence>
<dbReference type="GO" id="GO:0005524">
    <property type="term" value="F:ATP binding"/>
    <property type="evidence" value="ECO:0007669"/>
    <property type="project" value="UniProtKB-KW"/>
</dbReference>
<dbReference type="Proteomes" id="UP001454036">
    <property type="component" value="Unassembled WGS sequence"/>
</dbReference>
<evidence type="ECO:0000256" key="5">
    <source>
        <dbReference type="ARBA" id="ARBA00022777"/>
    </source>
</evidence>
<keyword evidence="3 12" id="KW-0808">Transferase</keyword>
<keyword evidence="6" id="KW-0067">ATP-binding</keyword>
<keyword evidence="5 12" id="KW-0418">Kinase</keyword>
<dbReference type="Gene3D" id="3.90.1200.10">
    <property type="match status" value="1"/>
</dbReference>
<dbReference type="PIRSF" id="PIRSF006221">
    <property type="entry name" value="Ketosamine-3-kinase"/>
    <property type="match status" value="1"/>
</dbReference>
<evidence type="ECO:0000256" key="4">
    <source>
        <dbReference type="ARBA" id="ARBA00022741"/>
    </source>
</evidence>
<comment type="function">
    <text evidence="9">Initiates a process leading to the deglycation of proteins. Phosphorylates low-molecular-mass and protein-bound erythrulosamines and ribulosamines, but not fructosamines or psicosamines, on the third carbon of the sugar moiety. Protein-bound erythrulosamine 3-phosphates and ribulosamine 3-phosphates are unstable and decompose under physiological conditions.</text>
</comment>
<dbReference type="InterPro" id="IPR016477">
    <property type="entry name" value="Fructo-/Ketosamine-3-kinase"/>
</dbReference>
<sequence length="339" mass="38019">MVVANVGVIGSSISSLSLYGLHHRTRTRPSFLTSHKHRASTTMAAVIDDPVREWILTEGNATQITRISPVGGGCVNLATRYDTDAGSFFVKTNRSIGPSMFQGEAIGLNAMYETKSIRVPKPFKVGSLPTGGSFIIMEFIEYGASRGNQYVLGMKLAEMHKSAKSEKGFGFYVDNTIGSTPQVNTWTPDWIEFYAEHRLGYQLKLAREQFGDSTIYERGQRLVKNIKPIFEGAVIEPCLLHGDLWSGNISCDKNGEPVILDPACYYGHNEAEFGMSWCAGFGESFYKAYFEVMPMQPGFEKRRDLYMLYHYLNHYNLFGSGYRSSAMSIIDDYLRMLKV</sequence>
<evidence type="ECO:0000256" key="3">
    <source>
        <dbReference type="ARBA" id="ARBA00022679"/>
    </source>
</evidence>
<evidence type="ECO:0000256" key="8">
    <source>
        <dbReference type="ARBA" id="ARBA00050782"/>
    </source>
</evidence>
<dbReference type="EC" id="2.7.1.172" evidence="2 12"/>
<accession>A0AAV3QWN1</accession>
<evidence type="ECO:0000256" key="9">
    <source>
        <dbReference type="ARBA" id="ARBA00057354"/>
    </source>
</evidence>
<protein>
    <recommendedName>
        <fullName evidence="10 12">Protein-ribulosamine 3-kinase, chloroplastic</fullName>
        <ecNumber evidence="2 12">2.7.1.172</ecNumber>
    </recommendedName>
    <alternativeName>
        <fullName evidence="11 12">Fructosamine 3-kinase-related protein</fullName>
    </alternativeName>
</protein>
<keyword evidence="12" id="KW-0934">Plastid</keyword>
<evidence type="ECO:0000313" key="13">
    <source>
        <dbReference type="EMBL" id="GAA0167611.1"/>
    </source>
</evidence>
<dbReference type="Gene3D" id="3.30.200.20">
    <property type="entry name" value="Phosphorylase Kinase, domain 1"/>
    <property type="match status" value="1"/>
</dbReference>
<evidence type="ECO:0000256" key="11">
    <source>
        <dbReference type="ARBA" id="ARBA00075898"/>
    </source>
</evidence>
<dbReference type="SUPFAM" id="SSF56112">
    <property type="entry name" value="Protein kinase-like (PK-like)"/>
    <property type="match status" value="1"/>
</dbReference>
<evidence type="ECO:0000256" key="6">
    <source>
        <dbReference type="ARBA" id="ARBA00022840"/>
    </source>
</evidence>
<comment type="catalytic activity">
    <reaction evidence="7">
        <text>N(6)-D-ribulosyl-L-lysyl-[protein] + ATP = N(6)-(3-O-phospho-D-ribulosyl)-L-lysyl-[protein] + ADP + H(+)</text>
        <dbReference type="Rhea" id="RHEA:48432"/>
        <dbReference type="Rhea" id="RHEA-COMP:12103"/>
        <dbReference type="Rhea" id="RHEA-COMP:12104"/>
        <dbReference type="ChEBI" id="CHEBI:15378"/>
        <dbReference type="ChEBI" id="CHEBI:30616"/>
        <dbReference type="ChEBI" id="CHEBI:90418"/>
        <dbReference type="ChEBI" id="CHEBI:90420"/>
        <dbReference type="ChEBI" id="CHEBI:456216"/>
        <dbReference type="EC" id="2.7.1.172"/>
    </reaction>
    <physiologicalReaction direction="left-to-right" evidence="7">
        <dbReference type="Rhea" id="RHEA:48433"/>
    </physiologicalReaction>
</comment>
<dbReference type="GO" id="GO:0102193">
    <property type="term" value="F:protein-ribulosamine 3-kinase activity"/>
    <property type="evidence" value="ECO:0007669"/>
    <property type="project" value="UniProtKB-UniRule"/>
</dbReference>
<dbReference type="EMBL" id="BAABME010006155">
    <property type="protein sequence ID" value="GAA0167611.1"/>
    <property type="molecule type" value="Genomic_DNA"/>
</dbReference>
<proteinExistence type="inferred from homology"/>
<dbReference type="AlphaFoldDB" id="A0AAV3QWN1"/>
<evidence type="ECO:0000256" key="10">
    <source>
        <dbReference type="ARBA" id="ARBA00070196"/>
    </source>
</evidence>
<dbReference type="PANTHER" id="PTHR12149:SF8">
    <property type="entry name" value="PROTEIN-RIBULOSAMINE 3-KINASE"/>
    <property type="match status" value="1"/>
</dbReference>
<keyword evidence="4" id="KW-0547">Nucleotide-binding</keyword>
<comment type="subcellular location">
    <subcellularLocation>
        <location evidence="12">Plastid</location>
        <location evidence="12">Chloroplast</location>
    </subcellularLocation>
</comment>
<comment type="caution">
    <text evidence="13">The sequence shown here is derived from an EMBL/GenBank/DDBJ whole genome shotgun (WGS) entry which is preliminary data.</text>
</comment>
<dbReference type="PANTHER" id="PTHR12149">
    <property type="entry name" value="FRUCTOSAMINE 3 KINASE-RELATED PROTEIN"/>
    <property type="match status" value="1"/>
</dbReference>
<evidence type="ECO:0000256" key="2">
    <source>
        <dbReference type="ARBA" id="ARBA00011961"/>
    </source>
</evidence>
<organism evidence="13 14">
    <name type="scientific">Lithospermum erythrorhizon</name>
    <name type="common">Purple gromwell</name>
    <name type="synonym">Lithospermum officinale var. erythrorhizon</name>
    <dbReference type="NCBI Taxonomy" id="34254"/>
    <lineage>
        <taxon>Eukaryota</taxon>
        <taxon>Viridiplantae</taxon>
        <taxon>Streptophyta</taxon>
        <taxon>Embryophyta</taxon>
        <taxon>Tracheophyta</taxon>
        <taxon>Spermatophyta</taxon>
        <taxon>Magnoliopsida</taxon>
        <taxon>eudicotyledons</taxon>
        <taxon>Gunneridae</taxon>
        <taxon>Pentapetalae</taxon>
        <taxon>asterids</taxon>
        <taxon>lamiids</taxon>
        <taxon>Boraginales</taxon>
        <taxon>Boraginaceae</taxon>
        <taxon>Boraginoideae</taxon>
        <taxon>Lithospermeae</taxon>
        <taxon>Lithospermum</taxon>
    </lineage>
</organism>
<gene>
    <name evidence="13" type="ORF">LIER_22499</name>
</gene>